<evidence type="ECO:0000313" key="3">
    <source>
        <dbReference type="Proteomes" id="UP001164746"/>
    </source>
</evidence>
<reference evidence="2" key="1">
    <citation type="submission" date="2022-11" db="EMBL/GenBank/DDBJ databases">
        <title>Centuries of genome instability and evolution in soft-shell clam transmissible cancer (bioRxiv).</title>
        <authorList>
            <person name="Hart S.F.M."/>
            <person name="Yonemitsu M.A."/>
            <person name="Giersch R.M."/>
            <person name="Beal B.F."/>
            <person name="Arriagada G."/>
            <person name="Davis B.W."/>
            <person name="Ostrander E.A."/>
            <person name="Goff S.P."/>
            <person name="Metzger M.J."/>
        </authorList>
    </citation>
    <scope>NUCLEOTIDE SEQUENCE</scope>
    <source>
        <strain evidence="2">MELC-2E11</strain>
        <tissue evidence="2">Siphon/mantle</tissue>
    </source>
</reference>
<name>A0ABY7DHX4_MYAAR</name>
<organism evidence="2 3">
    <name type="scientific">Mya arenaria</name>
    <name type="common">Soft-shell clam</name>
    <dbReference type="NCBI Taxonomy" id="6604"/>
    <lineage>
        <taxon>Eukaryota</taxon>
        <taxon>Metazoa</taxon>
        <taxon>Spiralia</taxon>
        <taxon>Lophotrochozoa</taxon>
        <taxon>Mollusca</taxon>
        <taxon>Bivalvia</taxon>
        <taxon>Autobranchia</taxon>
        <taxon>Heteroconchia</taxon>
        <taxon>Euheterodonta</taxon>
        <taxon>Imparidentia</taxon>
        <taxon>Neoheterodontei</taxon>
        <taxon>Myida</taxon>
        <taxon>Myoidea</taxon>
        <taxon>Myidae</taxon>
        <taxon>Mya</taxon>
    </lineage>
</organism>
<sequence length="93" mass="10655">MSESAVKLVTNAEQHARGGPRVILPKVNWPYYGDVYNPKIHGTYDPSIKAKHLDMEDQGHPQPTEECGQNKPKCNEHNEQMVLQSYQNTLEMY</sequence>
<evidence type="ECO:0000256" key="1">
    <source>
        <dbReference type="SAM" id="MobiDB-lite"/>
    </source>
</evidence>
<dbReference type="EMBL" id="CP111013">
    <property type="protein sequence ID" value="WAQ96079.1"/>
    <property type="molecule type" value="Genomic_DNA"/>
</dbReference>
<feature type="region of interest" description="Disordered" evidence="1">
    <location>
        <begin position="55"/>
        <end position="76"/>
    </location>
</feature>
<evidence type="ECO:0000313" key="2">
    <source>
        <dbReference type="EMBL" id="WAQ96079.1"/>
    </source>
</evidence>
<protein>
    <submittedName>
        <fullName evidence="2">Uncharacterized protein</fullName>
    </submittedName>
</protein>
<proteinExistence type="predicted"/>
<dbReference type="Proteomes" id="UP001164746">
    <property type="component" value="Chromosome 2"/>
</dbReference>
<accession>A0ABY7DHX4</accession>
<gene>
    <name evidence="2" type="ORF">MAR_028769</name>
</gene>
<keyword evidence="3" id="KW-1185">Reference proteome</keyword>